<keyword evidence="6" id="KW-0812">Transmembrane</keyword>
<dbReference type="SUPFAM" id="SSF74653">
    <property type="entry name" value="TolA/TonB C-terminal domain"/>
    <property type="match status" value="1"/>
</dbReference>
<protein>
    <submittedName>
        <fullName evidence="11">TonB family C-terminal domain-containing protein</fullName>
    </submittedName>
</protein>
<keyword evidence="3" id="KW-0813">Transport</keyword>
<keyword evidence="7" id="KW-0653">Protein transport</keyword>
<dbReference type="InterPro" id="IPR037682">
    <property type="entry name" value="TonB_C"/>
</dbReference>
<comment type="subcellular location">
    <subcellularLocation>
        <location evidence="1">Cell inner membrane</location>
        <topology evidence="1">Single-pass membrane protein</topology>
        <orientation evidence="1">Periplasmic side</orientation>
    </subcellularLocation>
</comment>
<keyword evidence="9" id="KW-0472">Membrane</keyword>
<evidence type="ECO:0000256" key="5">
    <source>
        <dbReference type="ARBA" id="ARBA00022519"/>
    </source>
</evidence>
<accession>A0A1W1ZIF0</accession>
<evidence type="ECO:0000256" key="8">
    <source>
        <dbReference type="ARBA" id="ARBA00022989"/>
    </source>
</evidence>
<evidence type="ECO:0000256" key="2">
    <source>
        <dbReference type="ARBA" id="ARBA00006555"/>
    </source>
</evidence>
<dbReference type="RefSeq" id="WP_084237060.1">
    <property type="nucleotide sequence ID" value="NZ_FWXT01000001.1"/>
</dbReference>
<dbReference type="PANTHER" id="PTHR33446:SF2">
    <property type="entry name" value="PROTEIN TONB"/>
    <property type="match status" value="1"/>
</dbReference>
<dbReference type="SUPFAM" id="SSF82185">
    <property type="entry name" value="Histone H3 K4-specific methyltransferase SET7/9 N-terminal domain"/>
    <property type="match status" value="1"/>
</dbReference>
<dbReference type="PROSITE" id="PS52015">
    <property type="entry name" value="TONB_CTD"/>
    <property type="match status" value="1"/>
</dbReference>
<dbReference type="OrthoDB" id="649093at2"/>
<comment type="similarity">
    <text evidence="2">Belongs to the TonB family.</text>
</comment>
<proteinExistence type="inferred from homology"/>
<dbReference type="GO" id="GO:0055085">
    <property type="term" value="P:transmembrane transport"/>
    <property type="evidence" value="ECO:0007669"/>
    <property type="project" value="InterPro"/>
</dbReference>
<gene>
    <name evidence="11" type="ORF">SAMN04488524_0752</name>
</gene>
<dbReference type="EMBL" id="FWXT01000001">
    <property type="protein sequence ID" value="SMC48300.1"/>
    <property type="molecule type" value="Genomic_DNA"/>
</dbReference>
<evidence type="ECO:0000313" key="11">
    <source>
        <dbReference type="EMBL" id="SMC48300.1"/>
    </source>
</evidence>
<sequence length="319" mass="36227">MLKKLWVFGALICVLQQVNAQKKQDVYYYKNNGQLVSDKDSADFIRIIQEPDSGETNFNLIEIYPDGKKKAIGKVSSVLFSMPVYEGQYLSYHKNGKKESTLFYERNNLTGQAYYFFENGTLRQIIEHKKSETNGPAKILVNYQADSLGHVMVKDGNGHVLEHTSSFNGATIEGDYKDGFKQGTWIMKADMGDKGYKEQYESGQFISGESEENGVRYSYSAIESLPIPKGGMQRFYSYLKGTMKYPADARKNNIQGKVYISFVVDKDGSLDDIKVERKLYPSMDAEALRIIRLSGKWMPGMQHGFPVRVKYSIPISFSL</sequence>
<dbReference type="AlphaFoldDB" id="A0A1W1ZIF0"/>
<evidence type="ECO:0000256" key="4">
    <source>
        <dbReference type="ARBA" id="ARBA00022475"/>
    </source>
</evidence>
<keyword evidence="4" id="KW-1003">Cell membrane</keyword>
<organism evidence="11 12">
    <name type="scientific">Pedobacter africanus</name>
    <dbReference type="NCBI Taxonomy" id="151894"/>
    <lineage>
        <taxon>Bacteria</taxon>
        <taxon>Pseudomonadati</taxon>
        <taxon>Bacteroidota</taxon>
        <taxon>Sphingobacteriia</taxon>
        <taxon>Sphingobacteriales</taxon>
        <taxon>Sphingobacteriaceae</taxon>
        <taxon>Pedobacter</taxon>
    </lineage>
</organism>
<dbReference type="Gene3D" id="3.30.1150.10">
    <property type="match status" value="1"/>
</dbReference>
<dbReference type="GO" id="GO:0031992">
    <property type="term" value="F:energy transducer activity"/>
    <property type="evidence" value="ECO:0007669"/>
    <property type="project" value="TreeGrafter"/>
</dbReference>
<keyword evidence="5" id="KW-0997">Cell inner membrane</keyword>
<evidence type="ECO:0000256" key="6">
    <source>
        <dbReference type="ARBA" id="ARBA00022692"/>
    </source>
</evidence>
<dbReference type="GO" id="GO:0098797">
    <property type="term" value="C:plasma membrane protein complex"/>
    <property type="evidence" value="ECO:0007669"/>
    <property type="project" value="TreeGrafter"/>
</dbReference>
<dbReference type="STRING" id="151894.SAMN04488524_0752"/>
<dbReference type="GO" id="GO:0015031">
    <property type="term" value="P:protein transport"/>
    <property type="evidence" value="ECO:0007669"/>
    <property type="project" value="UniProtKB-KW"/>
</dbReference>
<feature type="domain" description="TonB C-terminal" evidence="10">
    <location>
        <begin position="230"/>
        <end position="319"/>
    </location>
</feature>
<dbReference type="NCBIfam" id="TIGR01352">
    <property type="entry name" value="tonB_Cterm"/>
    <property type="match status" value="1"/>
</dbReference>
<evidence type="ECO:0000256" key="1">
    <source>
        <dbReference type="ARBA" id="ARBA00004383"/>
    </source>
</evidence>
<evidence type="ECO:0000256" key="9">
    <source>
        <dbReference type="ARBA" id="ARBA00023136"/>
    </source>
</evidence>
<evidence type="ECO:0000313" key="12">
    <source>
        <dbReference type="Proteomes" id="UP000192756"/>
    </source>
</evidence>
<dbReference type="InterPro" id="IPR051045">
    <property type="entry name" value="TonB-dependent_transducer"/>
</dbReference>
<dbReference type="Proteomes" id="UP000192756">
    <property type="component" value="Unassembled WGS sequence"/>
</dbReference>
<keyword evidence="8" id="KW-1133">Transmembrane helix</keyword>
<dbReference type="Gene3D" id="3.90.930.1">
    <property type="match status" value="1"/>
</dbReference>
<dbReference type="PANTHER" id="PTHR33446">
    <property type="entry name" value="PROTEIN TONB-RELATED"/>
    <property type="match status" value="1"/>
</dbReference>
<reference evidence="12" key="1">
    <citation type="submission" date="2017-04" db="EMBL/GenBank/DDBJ databases">
        <authorList>
            <person name="Varghese N."/>
            <person name="Submissions S."/>
        </authorList>
    </citation>
    <scope>NUCLEOTIDE SEQUENCE [LARGE SCALE GENOMIC DNA]</scope>
    <source>
        <strain evidence="12">DSM 12126</strain>
    </source>
</reference>
<dbReference type="Pfam" id="PF03544">
    <property type="entry name" value="TonB_C"/>
    <property type="match status" value="1"/>
</dbReference>
<keyword evidence="12" id="KW-1185">Reference proteome</keyword>
<evidence type="ECO:0000259" key="10">
    <source>
        <dbReference type="PROSITE" id="PS52015"/>
    </source>
</evidence>
<evidence type="ECO:0000256" key="3">
    <source>
        <dbReference type="ARBA" id="ARBA00022448"/>
    </source>
</evidence>
<name>A0A1W1ZIF0_9SPHI</name>
<evidence type="ECO:0000256" key="7">
    <source>
        <dbReference type="ARBA" id="ARBA00022927"/>
    </source>
</evidence>
<dbReference type="InterPro" id="IPR006260">
    <property type="entry name" value="TonB/TolA_C"/>
</dbReference>